<dbReference type="AlphaFoldDB" id="A0A5M8NXD6"/>
<proteinExistence type="predicted"/>
<keyword evidence="2" id="KW-0067">ATP-binding</keyword>
<keyword evidence="2" id="KW-0378">Hydrolase</keyword>
<evidence type="ECO:0000259" key="1">
    <source>
        <dbReference type="Pfam" id="PF13538"/>
    </source>
</evidence>
<dbReference type="InterPro" id="IPR027785">
    <property type="entry name" value="UvrD-like_helicase_C"/>
</dbReference>
<sequence length="323" mass="37590">MFGVCGKYFGCRLLLIGDTAQLPPVYEEKSPALSTEALKDYGLKVWETNLTQVVRQVQKSGILWNATMIRQFITENGRTSLPKIKLTEFTDIHVIPGNELVGTLSDCYEREGKEETIVICRSNKQATIYNKGIRQSILYQEDELNTGDLLMIAKNNYYWTEANKEIEFIANGDIAIVRRVRKIRELYGFHFAEVLLSFPDYENIELEVILMLDTLHSDTPALSKEENEKLFYSIFNDYADIPTKRERMKKMRSDPYYNALQVKYAYAVTCHKAQGGQWKNVFLDQGYMTDEFLTPDYYHWLYTAFTRATQILYLVNYPINQVK</sequence>
<comment type="caution">
    <text evidence="2">The sequence shown here is derived from an EMBL/GenBank/DDBJ whole genome shotgun (WGS) entry which is preliminary data.</text>
</comment>
<keyword evidence="2" id="KW-0347">Helicase</keyword>
<dbReference type="GO" id="GO:0016787">
    <property type="term" value="F:hydrolase activity"/>
    <property type="evidence" value="ECO:0007669"/>
    <property type="project" value="UniProtKB-KW"/>
</dbReference>
<dbReference type="Pfam" id="PF13538">
    <property type="entry name" value="UvrD_C_2"/>
    <property type="match status" value="1"/>
</dbReference>
<feature type="domain" description="UvrD-like helicase C-terminal" evidence="1">
    <location>
        <begin position="264"/>
        <end position="315"/>
    </location>
</feature>
<protein>
    <submittedName>
        <fullName evidence="2">ATP-dependent RecD-like DNA helicase</fullName>
        <ecNumber evidence="2">3.6.4.12</ecNumber>
    </submittedName>
</protein>
<accession>A0A5M8NXD6</accession>
<dbReference type="Proteomes" id="UP000324575">
    <property type="component" value="Unassembled WGS sequence"/>
</dbReference>
<dbReference type="InterPro" id="IPR027417">
    <property type="entry name" value="P-loop_NTPase"/>
</dbReference>
<organism evidence="2 3">
    <name type="scientific">Candidatus Ordinivivax streblomastigis</name>
    <dbReference type="NCBI Taxonomy" id="2540710"/>
    <lineage>
        <taxon>Bacteria</taxon>
        <taxon>Pseudomonadati</taxon>
        <taxon>Bacteroidota</taxon>
        <taxon>Bacteroidia</taxon>
        <taxon>Bacteroidales</taxon>
        <taxon>Candidatus Ordinivivax</taxon>
    </lineage>
</organism>
<dbReference type="EC" id="3.6.4.12" evidence="2"/>
<gene>
    <name evidence="2" type="ORF">EZS26_003709</name>
</gene>
<dbReference type="EMBL" id="SNRX01000131">
    <property type="protein sequence ID" value="KAA6300154.1"/>
    <property type="molecule type" value="Genomic_DNA"/>
</dbReference>
<dbReference type="SUPFAM" id="SSF52540">
    <property type="entry name" value="P-loop containing nucleoside triphosphate hydrolases"/>
    <property type="match status" value="1"/>
</dbReference>
<evidence type="ECO:0000313" key="2">
    <source>
        <dbReference type="EMBL" id="KAA6300154.1"/>
    </source>
</evidence>
<reference evidence="2 3" key="1">
    <citation type="submission" date="2019-03" db="EMBL/GenBank/DDBJ databases">
        <title>Single cell metagenomics reveals metabolic interactions within the superorganism composed of flagellate Streblomastix strix and complex community of Bacteroidetes bacteria on its surface.</title>
        <authorList>
            <person name="Treitli S.C."/>
            <person name="Kolisko M."/>
            <person name="Husnik F."/>
            <person name="Keeling P."/>
            <person name="Hampl V."/>
        </authorList>
    </citation>
    <scope>NUCLEOTIDE SEQUENCE [LARGE SCALE GENOMIC DNA]</scope>
    <source>
        <strain evidence="2">St1</strain>
    </source>
</reference>
<dbReference type="Gene3D" id="2.30.30.940">
    <property type="match status" value="1"/>
</dbReference>
<dbReference type="Gene3D" id="3.40.50.300">
    <property type="entry name" value="P-loop containing nucleotide triphosphate hydrolases"/>
    <property type="match status" value="3"/>
</dbReference>
<dbReference type="CDD" id="cd18809">
    <property type="entry name" value="SF1_C_RecD"/>
    <property type="match status" value="1"/>
</dbReference>
<evidence type="ECO:0000313" key="3">
    <source>
        <dbReference type="Proteomes" id="UP000324575"/>
    </source>
</evidence>
<name>A0A5M8NXD6_9BACT</name>
<keyword evidence="2" id="KW-0547">Nucleotide-binding</keyword>
<dbReference type="GO" id="GO:0003678">
    <property type="term" value="F:DNA helicase activity"/>
    <property type="evidence" value="ECO:0007669"/>
    <property type="project" value="UniProtKB-EC"/>
</dbReference>